<dbReference type="AlphaFoldDB" id="A0A841BSX2"/>
<evidence type="ECO:0000256" key="1">
    <source>
        <dbReference type="ARBA" id="ARBA00007521"/>
    </source>
</evidence>
<sequence>MFWWVVGILVVALAAVYVVARLRKGAPSGGRRPVPRPPSKRPPTKPVEKGPTTGPQPGEIWWADVPYEDGTGHKVRPCLVVRNGRSVIEVLKITSQDQSDRQDHVRITTKTWDPNADHDSYLDLTDPIPVQVAAFEDRAGTLDAPTWQKVRKLHSL</sequence>
<dbReference type="EMBL" id="JACHMN010000003">
    <property type="protein sequence ID" value="MBB5872177.1"/>
    <property type="molecule type" value="Genomic_DNA"/>
</dbReference>
<dbReference type="Proteomes" id="UP000587527">
    <property type="component" value="Unassembled WGS sequence"/>
</dbReference>
<dbReference type="SUPFAM" id="SSF50118">
    <property type="entry name" value="Cell growth inhibitor/plasmid maintenance toxic component"/>
    <property type="match status" value="1"/>
</dbReference>
<keyword evidence="4" id="KW-0255">Endonuclease</keyword>
<dbReference type="InterPro" id="IPR011067">
    <property type="entry name" value="Plasmid_toxin/cell-grow_inhib"/>
</dbReference>
<comment type="similarity">
    <text evidence="1">Belongs to the PemK/MazF family.</text>
</comment>
<keyword evidence="4" id="KW-0540">Nuclease</keyword>
<dbReference type="Pfam" id="PF02452">
    <property type="entry name" value="PemK_toxin"/>
    <property type="match status" value="1"/>
</dbReference>
<keyword evidence="2" id="KW-1277">Toxin-antitoxin system</keyword>
<evidence type="ECO:0000313" key="4">
    <source>
        <dbReference type="EMBL" id="MBB5872177.1"/>
    </source>
</evidence>
<reference evidence="4 5" key="1">
    <citation type="submission" date="2020-08" db="EMBL/GenBank/DDBJ databases">
        <title>Sequencing the genomes of 1000 actinobacteria strains.</title>
        <authorList>
            <person name="Klenk H.-P."/>
        </authorList>
    </citation>
    <scope>NUCLEOTIDE SEQUENCE [LARGE SCALE GENOMIC DNA]</scope>
    <source>
        <strain evidence="4 5">DSM 45362</strain>
    </source>
</reference>
<protein>
    <submittedName>
        <fullName evidence="4">mRNA-degrading endonuclease toxin of MazEF toxin-antitoxin module</fullName>
    </submittedName>
</protein>
<dbReference type="RefSeq" id="WP_246467493.1">
    <property type="nucleotide sequence ID" value="NZ_JACHMN010000003.1"/>
</dbReference>
<evidence type="ECO:0000256" key="2">
    <source>
        <dbReference type="ARBA" id="ARBA00022649"/>
    </source>
</evidence>
<keyword evidence="5" id="KW-1185">Reference proteome</keyword>
<gene>
    <name evidence="4" type="ORF">F4553_005611</name>
</gene>
<proteinExistence type="inferred from homology"/>
<dbReference type="Gene3D" id="2.30.30.110">
    <property type="match status" value="1"/>
</dbReference>
<evidence type="ECO:0000313" key="5">
    <source>
        <dbReference type="Proteomes" id="UP000587527"/>
    </source>
</evidence>
<keyword evidence="4" id="KW-0378">Hydrolase</keyword>
<organism evidence="4 5">
    <name type="scientific">Allocatelliglobosispora scoriae</name>
    <dbReference type="NCBI Taxonomy" id="643052"/>
    <lineage>
        <taxon>Bacteria</taxon>
        <taxon>Bacillati</taxon>
        <taxon>Actinomycetota</taxon>
        <taxon>Actinomycetes</taxon>
        <taxon>Micromonosporales</taxon>
        <taxon>Micromonosporaceae</taxon>
        <taxon>Allocatelliglobosispora</taxon>
    </lineage>
</organism>
<feature type="region of interest" description="Disordered" evidence="3">
    <location>
        <begin position="25"/>
        <end position="59"/>
    </location>
</feature>
<dbReference type="InterPro" id="IPR003477">
    <property type="entry name" value="PemK-like"/>
</dbReference>
<evidence type="ECO:0000256" key="3">
    <source>
        <dbReference type="SAM" id="MobiDB-lite"/>
    </source>
</evidence>
<dbReference type="GO" id="GO:0004519">
    <property type="term" value="F:endonuclease activity"/>
    <property type="evidence" value="ECO:0007669"/>
    <property type="project" value="UniProtKB-KW"/>
</dbReference>
<dbReference type="GO" id="GO:0003677">
    <property type="term" value="F:DNA binding"/>
    <property type="evidence" value="ECO:0007669"/>
    <property type="project" value="InterPro"/>
</dbReference>
<comment type="caution">
    <text evidence="4">The sequence shown here is derived from an EMBL/GenBank/DDBJ whole genome shotgun (WGS) entry which is preliminary data.</text>
</comment>
<name>A0A841BSX2_9ACTN</name>
<accession>A0A841BSX2</accession>